<evidence type="ECO:0000313" key="7">
    <source>
        <dbReference type="EMBL" id="EDL75905.1"/>
    </source>
</evidence>
<dbReference type="Pfam" id="PF07412">
    <property type="entry name" value="Geminin"/>
    <property type="match status" value="1"/>
</dbReference>
<comment type="subcellular location">
    <subcellularLocation>
        <location evidence="1">Nucleus</location>
    </subcellularLocation>
</comment>
<sequence>MIKENPSSQYWREVVEKQSNALDEALKERGKLHKEIEQRGSGITCLKRENEGVAEVSEHTVQGRGNPETEE</sequence>
<keyword evidence="5" id="KW-0131">Cell cycle</keyword>
<keyword evidence="3" id="KW-0175">Coiled coil</keyword>
<dbReference type="PANTHER" id="PTHR13372:SF4">
    <property type="entry name" value="GEMININ"/>
    <property type="match status" value="1"/>
</dbReference>
<dbReference type="AlphaFoldDB" id="A6K4W5"/>
<accession>A6K4W5</accession>
<gene>
    <name evidence="7" type="ORF">rCG_47001</name>
</gene>
<evidence type="ECO:0000256" key="4">
    <source>
        <dbReference type="ARBA" id="ARBA00023242"/>
    </source>
</evidence>
<evidence type="ECO:0000256" key="1">
    <source>
        <dbReference type="ARBA" id="ARBA00004123"/>
    </source>
</evidence>
<evidence type="ECO:0000256" key="6">
    <source>
        <dbReference type="SAM" id="MobiDB-lite"/>
    </source>
</evidence>
<dbReference type="GO" id="GO:0006275">
    <property type="term" value="P:regulation of DNA replication"/>
    <property type="evidence" value="ECO:0007669"/>
    <property type="project" value="InterPro"/>
</dbReference>
<proteinExistence type="inferred from homology"/>
<dbReference type="EMBL" id="CH474018">
    <property type="protein sequence ID" value="EDL75905.1"/>
    <property type="molecule type" value="Genomic_DNA"/>
</dbReference>
<feature type="region of interest" description="Disordered" evidence="6">
    <location>
        <begin position="50"/>
        <end position="71"/>
    </location>
</feature>
<dbReference type="SUPFAM" id="SSF111469">
    <property type="entry name" value="Geminin coiled-coil domain"/>
    <property type="match status" value="1"/>
</dbReference>
<evidence type="ECO:0000313" key="8">
    <source>
        <dbReference type="Proteomes" id="UP000234681"/>
    </source>
</evidence>
<organism evidence="7 8">
    <name type="scientific">Rattus norvegicus</name>
    <name type="common">Rat</name>
    <dbReference type="NCBI Taxonomy" id="10116"/>
    <lineage>
        <taxon>Eukaryota</taxon>
        <taxon>Metazoa</taxon>
        <taxon>Chordata</taxon>
        <taxon>Craniata</taxon>
        <taxon>Vertebrata</taxon>
        <taxon>Euteleostomi</taxon>
        <taxon>Mammalia</taxon>
        <taxon>Eutheria</taxon>
        <taxon>Euarchontoglires</taxon>
        <taxon>Glires</taxon>
        <taxon>Rodentia</taxon>
        <taxon>Myomorpha</taxon>
        <taxon>Muroidea</taxon>
        <taxon>Muridae</taxon>
        <taxon>Murinae</taxon>
        <taxon>Rattus</taxon>
    </lineage>
</organism>
<protein>
    <submittedName>
        <fullName evidence="7">RCG47001</fullName>
    </submittedName>
</protein>
<keyword evidence="4" id="KW-0539">Nucleus</keyword>
<comment type="similarity">
    <text evidence="2">Belongs to the geminin family.</text>
</comment>
<dbReference type="Proteomes" id="UP000234681">
    <property type="component" value="Chromosome 11"/>
</dbReference>
<evidence type="ECO:0000256" key="5">
    <source>
        <dbReference type="ARBA" id="ARBA00023306"/>
    </source>
</evidence>
<dbReference type="PANTHER" id="PTHR13372">
    <property type="entry name" value="GEMININ"/>
    <property type="match status" value="1"/>
</dbReference>
<reference evidence="8" key="1">
    <citation type="submission" date="2005-09" db="EMBL/GenBank/DDBJ databases">
        <authorList>
            <person name="Mural R.J."/>
            <person name="Li P.W."/>
            <person name="Adams M.D."/>
            <person name="Amanatides P.G."/>
            <person name="Baden-Tillson H."/>
            <person name="Barnstead M."/>
            <person name="Chin S.H."/>
            <person name="Dew I."/>
            <person name="Evans C.A."/>
            <person name="Ferriera S."/>
            <person name="Flanigan M."/>
            <person name="Fosler C."/>
            <person name="Glodek A."/>
            <person name="Gu Z."/>
            <person name="Holt R.A."/>
            <person name="Jennings D."/>
            <person name="Kraft C.L."/>
            <person name="Lu F."/>
            <person name="Nguyen T."/>
            <person name="Nusskern D.R."/>
            <person name="Pfannkoch C.M."/>
            <person name="Sitter C."/>
            <person name="Sutton G.G."/>
            <person name="Venter J.C."/>
            <person name="Wang Z."/>
            <person name="Woodage T."/>
            <person name="Zheng X.H."/>
            <person name="Zhong F."/>
        </authorList>
    </citation>
    <scope>NUCLEOTIDE SEQUENCE [LARGE SCALE GENOMIC DNA]</scope>
    <source>
        <strain>BN</strain>
        <strain evidence="8">Sprague-Dawley</strain>
    </source>
</reference>
<name>A6K4W5_RAT</name>
<dbReference type="GO" id="GO:0005634">
    <property type="term" value="C:nucleus"/>
    <property type="evidence" value="ECO:0007669"/>
    <property type="project" value="UniProtKB-SubCell"/>
</dbReference>
<dbReference type="Gene3D" id="1.20.5.1180">
    <property type="entry name" value="Geminin coiled-coil domain"/>
    <property type="match status" value="1"/>
</dbReference>
<dbReference type="InterPro" id="IPR022786">
    <property type="entry name" value="Geminin/Multicilin"/>
</dbReference>
<evidence type="ECO:0000256" key="2">
    <source>
        <dbReference type="ARBA" id="ARBA00007979"/>
    </source>
</evidence>
<evidence type="ECO:0000256" key="3">
    <source>
        <dbReference type="ARBA" id="ARBA00023054"/>
    </source>
</evidence>